<evidence type="ECO:0000256" key="7">
    <source>
        <dbReference type="ARBA" id="ARBA00022475"/>
    </source>
</evidence>
<dbReference type="OrthoDB" id="9794626at2"/>
<dbReference type="STRING" id="265072.Mfla_0099"/>
<evidence type="ECO:0000256" key="11">
    <source>
        <dbReference type="ARBA" id="ARBA00022842"/>
    </source>
</evidence>
<evidence type="ECO:0000256" key="13">
    <source>
        <dbReference type="ARBA" id="ARBA00023136"/>
    </source>
</evidence>
<keyword evidence="21" id="KW-1185">Reference proteome</keyword>
<evidence type="ECO:0000256" key="10">
    <source>
        <dbReference type="ARBA" id="ARBA00022692"/>
    </source>
</evidence>
<dbReference type="RefSeq" id="WP_011478467.1">
    <property type="nucleotide sequence ID" value="NC_007947.1"/>
</dbReference>
<sequence length="254" mass="28000">MNRQWRLFLLALGFFTRLPVPAIQHLDSTELNDAARYFPLVGMLIGLAAALVLYLSLHILPATVAIILSMVATVWLTGAFHEDGLADTMDGLGGGWTKQQTLVIMKDARIGSYGAIALFLALLLKFISLGQMPPAMLPWILVSAHALSRLAAVLVMATQEYVREEGKAKPLATNPSRISLWIAVVSGLAPLLLLLPARLWLALLPVVMVWCWFSWKLKQRLGGYTGDCLGAMQQLTELAFYLGILMLVRDMWSI</sequence>
<evidence type="ECO:0000256" key="14">
    <source>
        <dbReference type="ARBA" id="ARBA00025228"/>
    </source>
</evidence>
<dbReference type="GO" id="GO:0009236">
    <property type="term" value="P:cobalamin biosynthetic process"/>
    <property type="evidence" value="ECO:0007669"/>
    <property type="project" value="UniProtKB-UniRule"/>
</dbReference>
<comment type="subcellular location">
    <subcellularLocation>
        <location evidence="19">Cell inner membrane</location>
        <topology evidence="19">Multi-pass membrane protein</topology>
    </subcellularLocation>
    <subcellularLocation>
        <location evidence="2">Cell membrane</location>
        <topology evidence="2">Multi-pass membrane protein</topology>
    </subcellularLocation>
</comment>
<proteinExistence type="inferred from homology"/>
<evidence type="ECO:0000256" key="4">
    <source>
        <dbReference type="ARBA" id="ARBA00010561"/>
    </source>
</evidence>
<evidence type="ECO:0000256" key="16">
    <source>
        <dbReference type="ARBA" id="ARBA00032853"/>
    </source>
</evidence>
<dbReference type="PANTHER" id="PTHR34148:SF1">
    <property type="entry name" value="ADENOSYLCOBINAMIDE-GDP RIBAZOLETRANSFERASE"/>
    <property type="match status" value="1"/>
</dbReference>
<evidence type="ECO:0000256" key="15">
    <source>
        <dbReference type="ARBA" id="ARBA00032605"/>
    </source>
</evidence>
<comment type="catalytic activity">
    <reaction evidence="17 19">
        <text>alpha-ribazole + adenosylcob(III)inamide-GDP = adenosylcob(III)alamin + GMP + H(+)</text>
        <dbReference type="Rhea" id="RHEA:16049"/>
        <dbReference type="ChEBI" id="CHEBI:10329"/>
        <dbReference type="ChEBI" id="CHEBI:15378"/>
        <dbReference type="ChEBI" id="CHEBI:18408"/>
        <dbReference type="ChEBI" id="CHEBI:58115"/>
        <dbReference type="ChEBI" id="CHEBI:60487"/>
        <dbReference type="EC" id="2.7.8.26"/>
    </reaction>
</comment>
<comment type="catalytic activity">
    <reaction evidence="18 19">
        <text>alpha-ribazole 5'-phosphate + adenosylcob(III)inamide-GDP = adenosylcob(III)alamin 5'-phosphate + GMP + H(+)</text>
        <dbReference type="Rhea" id="RHEA:23560"/>
        <dbReference type="ChEBI" id="CHEBI:15378"/>
        <dbReference type="ChEBI" id="CHEBI:57918"/>
        <dbReference type="ChEBI" id="CHEBI:58115"/>
        <dbReference type="ChEBI" id="CHEBI:60487"/>
        <dbReference type="ChEBI" id="CHEBI:60493"/>
        <dbReference type="EC" id="2.7.8.26"/>
    </reaction>
</comment>
<evidence type="ECO:0000256" key="12">
    <source>
        <dbReference type="ARBA" id="ARBA00022989"/>
    </source>
</evidence>
<reference evidence="20 21" key="1">
    <citation type="submission" date="2006-03" db="EMBL/GenBank/DDBJ databases">
        <title>Complete sequence of Methylobacillus flagellatus KT.</title>
        <authorList>
            <consortium name="US DOE Joint Genome Institute"/>
            <person name="Copeland A."/>
            <person name="Lucas S."/>
            <person name="Lapidus A."/>
            <person name="Barry K."/>
            <person name="Detter J.C."/>
            <person name="Glavina del Rio T."/>
            <person name="Hammon N."/>
            <person name="Israni S."/>
            <person name="Dalin E."/>
            <person name="Tice H."/>
            <person name="Pitluck S."/>
            <person name="Brettin T."/>
            <person name="Bruce D."/>
            <person name="Han C."/>
            <person name="Tapia R."/>
            <person name="Saunders E."/>
            <person name="Gilna P."/>
            <person name="Schmutz J."/>
            <person name="Larimer F."/>
            <person name="Land M."/>
            <person name="Kyrpides N."/>
            <person name="Anderson I."/>
            <person name="Richardson P."/>
        </authorList>
    </citation>
    <scope>NUCLEOTIDE SEQUENCE [LARGE SCALE GENOMIC DNA]</scope>
    <source>
        <strain evidence="21">KT / ATCC 51484 / DSM 6875</strain>
    </source>
</reference>
<dbReference type="Proteomes" id="UP000002440">
    <property type="component" value="Chromosome"/>
</dbReference>
<keyword evidence="8 19" id="KW-0169">Cobalamin biosynthesis</keyword>
<feature type="transmembrane region" description="Helical" evidence="19">
    <location>
        <begin position="178"/>
        <end position="195"/>
    </location>
</feature>
<evidence type="ECO:0000256" key="9">
    <source>
        <dbReference type="ARBA" id="ARBA00022679"/>
    </source>
</evidence>
<dbReference type="Pfam" id="PF02654">
    <property type="entry name" value="CobS"/>
    <property type="match status" value="1"/>
</dbReference>
<keyword evidence="11 19" id="KW-0460">Magnesium</keyword>
<feature type="transmembrane region" description="Helical" evidence="19">
    <location>
        <begin position="110"/>
        <end position="127"/>
    </location>
</feature>
<comment type="similarity">
    <text evidence="4 19">Belongs to the CobS family.</text>
</comment>
<dbReference type="NCBIfam" id="NF001277">
    <property type="entry name" value="PRK00235.1-3"/>
    <property type="match status" value="1"/>
</dbReference>
<keyword evidence="12 19" id="KW-1133">Transmembrane helix</keyword>
<dbReference type="HAMAP" id="MF_00719">
    <property type="entry name" value="CobS"/>
    <property type="match status" value="1"/>
</dbReference>
<keyword evidence="9 19" id="KW-0808">Transferase</keyword>
<feature type="transmembrane region" description="Helical" evidence="19">
    <location>
        <begin position="38"/>
        <end position="55"/>
    </location>
</feature>
<evidence type="ECO:0000256" key="8">
    <source>
        <dbReference type="ARBA" id="ARBA00022573"/>
    </source>
</evidence>
<name>Q1GXF9_METFK</name>
<dbReference type="NCBIfam" id="TIGR00317">
    <property type="entry name" value="cobS"/>
    <property type="match status" value="1"/>
</dbReference>
<evidence type="ECO:0000256" key="18">
    <source>
        <dbReference type="ARBA" id="ARBA00049504"/>
    </source>
</evidence>
<organism evidence="20 21">
    <name type="scientific">Methylobacillus flagellatus (strain ATCC 51484 / DSM 6875 / VKM B-1610 / KT)</name>
    <dbReference type="NCBI Taxonomy" id="265072"/>
    <lineage>
        <taxon>Bacteria</taxon>
        <taxon>Pseudomonadati</taxon>
        <taxon>Pseudomonadota</taxon>
        <taxon>Betaproteobacteria</taxon>
        <taxon>Nitrosomonadales</taxon>
        <taxon>Methylophilaceae</taxon>
        <taxon>Methylobacillus</taxon>
    </lineage>
</organism>
<dbReference type="KEGG" id="mfa:Mfla_0099"/>
<comment type="function">
    <text evidence="14 19">Joins adenosylcobinamide-GDP and alpha-ribazole to generate adenosylcobalamin (Ado-cobalamin). Also synthesizes adenosylcobalamin 5'-phosphate from adenosylcobinamide-GDP and alpha-ribazole 5'-phosphate.</text>
</comment>
<dbReference type="EC" id="2.7.8.26" evidence="5 19"/>
<evidence type="ECO:0000256" key="2">
    <source>
        <dbReference type="ARBA" id="ARBA00004651"/>
    </source>
</evidence>
<dbReference type="InterPro" id="IPR003805">
    <property type="entry name" value="CobS"/>
</dbReference>
<keyword evidence="19" id="KW-0997">Cell inner membrane</keyword>
<keyword evidence="10 19" id="KW-0812">Transmembrane</keyword>
<dbReference type="HOGENOM" id="CLU_057426_1_1_4"/>
<evidence type="ECO:0000256" key="5">
    <source>
        <dbReference type="ARBA" id="ARBA00013200"/>
    </source>
</evidence>
<comment type="pathway">
    <text evidence="3 19">Cofactor biosynthesis; adenosylcobalamin biosynthesis; adenosylcobalamin from cob(II)yrinate a,c-diamide: step 7/7.</text>
</comment>
<feature type="transmembrane region" description="Helical" evidence="19">
    <location>
        <begin position="229"/>
        <end position="248"/>
    </location>
</feature>
<evidence type="ECO:0000256" key="1">
    <source>
        <dbReference type="ARBA" id="ARBA00001946"/>
    </source>
</evidence>
<dbReference type="UniPathway" id="UPA00148">
    <property type="reaction ID" value="UER00238"/>
</dbReference>
<protein>
    <recommendedName>
        <fullName evidence="6 19">Adenosylcobinamide-GDP ribazoletransferase</fullName>
        <ecNumber evidence="5 19">2.7.8.26</ecNumber>
    </recommendedName>
    <alternativeName>
        <fullName evidence="16 19">Cobalamin synthase</fullName>
    </alternativeName>
    <alternativeName>
        <fullName evidence="15 19">Cobalamin-5'-phosphate synthase</fullName>
    </alternativeName>
</protein>
<dbReference type="EMBL" id="CP000284">
    <property type="protein sequence ID" value="ABE48370.1"/>
    <property type="molecule type" value="Genomic_DNA"/>
</dbReference>
<evidence type="ECO:0000313" key="20">
    <source>
        <dbReference type="EMBL" id="ABE48370.1"/>
    </source>
</evidence>
<evidence type="ECO:0000256" key="19">
    <source>
        <dbReference type="HAMAP-Rule" id="MF_00719"/>
    </source>
</evidence>
<accession>Q1GXF9</accession>
<evidence type="ECO:0000256" key="6">
    <source>
        <dbReference type="ARBA" id="ARBA00015850"/>
    </source>
</evidence>
<feature type="transmembrane region" description="Helical" evidence="19">
    <location>
        <begin position="139"/>
        <end position="158"/>
    </location>
</feature>
<dbReference type="PANTHER" id="PTHR34148">
    <property type="entry name" value="ADENOSYLCOBINAMIDE-GDP RIBAZOLETRANSFERASE"/>
    <property type="match status" value="1"/>
</dbReference>
<dbReference type="GO" id="GO:0008818">
    <property type="term" value="F:cobalamin 5'-phosphate synthase activity"/>
    <property type="evidence" value="ECO:0007669"/>
    <property type="project" value="UniProtKB-UniRule"/>
</dbReference>
<evidence type="ECO:0000256" key="17">
    <source>
        <dbReference type="ARBA" id="ARBA00048623"/>
    </source>
</evidence>
<gene>
    <name evidence="19" type="primary">cobS</name>
    <name evidence="20" type="ordered locus">Mfla_0099</name>
</gene>
<dbReference type="AlphaFoldDB" id="Q1GXF9"/>
<dbReference type="GO" id="GO:0051073">
    <property type="term" value="F:adenosylcobinamide-GDP ribazoletransferase activity"/>
    <property type="evidence" value="ECO:0007669"/>
    <property type="project" value="UniProtKB-UniRule"/>
</dbReference>
<evidence type="ECO:0000313" key="21">
    <source>
        <dbReference type="Proteomes" id="UP000002440"/>
    </source>
</evidence>
<comment type="cofactor">
    <cofactor evidence="1 19">
        <name>Mg(2+)</name>
        <dbReference type="ChEBI" id="CHEBI:18420"/>
    </cofactor>
</comment>
<keyword evidence="13 19" id="KW-0472">Membrane</keyword>
<evidence type="ECO:0000256" key="3">
    <source>
        <dbReference type="ARBA" id="ARBA00004663"/>
    </source>
</evidence>
<dbReference type="GO" id="GO:0005886">
    <property type="term" value="C:plasma membrane"/>
    <property type="evidence" value="ECO:0007669"/>
    <property type="project" value="UniProtKB-SubCell"/>
</dbReference>
<keyword evidence="7 19" id="KW-1003">Cell membrane</keyword>
<dbReference type="eggNOG" id="COG0368">
    <property type="taxonomic scope" value="Bacteria"/>
</dbReference>